<reference evidence="16 17" key="1">
    <citation type="journal article" date="2016" name="Nat. Commun.">
        <title>Thousands of microbial genomes shed light on interconnected biogeochemical processes in an aquifer system.</title>
        <authorList>
            <person name="Anantharaman K."/>
            <person name="Brown C.T."/>
            <person name="Hug L.A."/>
            <person name="Sharon I."/>
            <person name="Castelle C.J."/>
            <person name="Probst A.J."/>
            <person name="Thomas B.C."/>
            <person name="Singh A."/>
            <person name="Wilkins M.J."/>
            <person name="Karaoz U."/>
            <person name="Brodie E.L."/>
            <person name="Williams K.H."/>
            <person name="Hubbard S.S."/>
            <person name="Banfield J.F."/>
        </authorList>
    </citation>
    <scope>NUCLEOTIDE SEQUENCE [LARGE SCALE GENOMIC DNA]</scope>
</reference>
<dbReference type="SUPFAM" id="SSF50677">
    <property type="entry name" value="ValRS/IleRS/LeuRS editing domain"/>
    <property type="match status" value="1"/>
</dbReference>
<evidence type="ECO:0000256" key="1">
    <source>
        <dbReference type="ARBA" id="ARBA00005594"/>
    </source>
</evidence>
<dbReference type="Proteomes" id="UP000177817">
    <property type="component" value="Unassembled WGS sequence"/>
</dbReference>
<dbReference type="FunFam" id="3.40.50.620:FF:000003">
    <property type="entry name" value="Leucine--tRNA ligase"/>
    <property type="match status" value="1"/>
</dbReference>
<dbReference type="Pfam" id="PF09334">
    <property type="entry name" value="tRNA-synt_1g"/>
    <property type="match status" value="1"/>
</dbReference>
<comment type="caution">
    <text evidence="9">Lacks conserved residue(s) required for the propagation of feature annotation.</text>
</comment>
<protein>
    <recommendedName>
        <fullName evidence="9">Leucine--tRNA ligase</fullName>
        <ecNumber evidence="9">6.1.1.4</ecNumber>
    </recommendedName>
    <alternativeName>
        <fullName evidence="9">Leucyl-tRNA synthetase</fullName>
        <shortName evidence="9">LeuRS</shortName>
    </alternativeName>
</protein>
<evidence type="ECO:0000313" key="16">
    <source>
        <dbReference type="EMBL" id="OGY89781.1"/>
    </source>
</evidence>
<keyword evidence="11" id="KW-0175">Coiled coil</keyword>
<dbReference type="SUPFAM" id="SSF52374">
    <property type="entry name" value="Nucleotidylyl transferase"/>
    <property type="match status" value="1"/>
</dbReference>
<feature type="domain" description="Methionyl/Leucyl tRNA synthetase" evidence="14">
    <location>
        <begin position="42"/>
        <end position="191"/>
    </location>
</feature>
<feature type="coiled-coil region" evidence="11">
    <location>
        <begin position="280"/>
        <end position="310"/>
    </location>
</feature>
<evidence type="ECO:0000259" key="15">
    <source>
        <dbReference type="Pfam" id="PF13603"/>
    </source>
</evidence>
<evidence type="ECO:0000256" key="8">
    <source>
        <dbReference type="ARBA" id="ARBA00047469"/>
    </source>
</evidence>
<dbReference type="PROSITE" id="PS00178">
    <property type="entry name" value="AA_TRNA_LIGASE_I"/>
    <property type="match status" value="1"/>
</dbReference>
<dbReference type="InterPro" id="IPR002302">
    <property type="entry name" value="Leu-tRNA-ligase"/>
</dbReference>
<dbReference type="PANTHER" id="PTHR43740:SF2">
    <property type="entry name" value="LEUCINE--TRNA LIGASE, MITOCHONDRIAL"/>
    <property type="match status" value="1"/>
</dbReference>
<dbReference type="EC" id="6.1.1.4" evidence="9"/>
<proteinExistence type="inferred from homology"/>
<dbReference type="Gene3D" id="3.40.50.620">
    <property type="entry name" value="HUPs"/>
    <property type="match status" value="2"/>
</dbReference>
<dbReference type="Pfam" id="PF13603">
    <property type="entry name" value="tRNA-synt_1_2"/>
    <property type="match status" value="1"/>
</dbReference>
<dbReference type="GO" id="GO:0005829">
    <property type="term" value="C:cytosol"/>
    <property type="evidence" value="ECO:0007669"/>
    <property type="project" value="TreeGrafter"/>
</dbReference>
<dbReference type="Pfam" id="PF08264">
    <property type="entry name" value="Anticodon_1"/>
    <property type="match status" value="1"/>
</dbReference>
<dbReference type="PANTHER" id="PTHR43740">
    <property type="entry name" value="LEUCYL-TRNA SYNTHETASE"/>
    <property type="match status" value="1"/>
</dbReference>
<dbReference type="Pfam" id="PF00133">
    <property type="entry name" value="tRNA-synt_1"/>
    <property type="match status" value="1"/>
</dbReference>
<dbReference type="InterPro" id="IPR009080">
    <property type="entry name" value="tRNAsynth_Ia_anticodon-bd"/>
</dbReference>
<dbReference type="GO" id="GO:0004823">
    <property type="term" value="F:leucine-tRNA ligase activity"/>
    <property type="evidence" value="ECO:0007669"/>
    <property type="project" value="UniProtKB-UniRule"/>
</dbReference>
<evidence type="ECO:0000259" key="14">
    <source>
        <dbReference type="Pfam" id="PF09334"/>
    </source>
</evidence>
<dbReference type="AlphaFoldDB" id="A0A1G2BKT6"/>
<comment type="caution">
    <text evidence="16">The sequence shown here is derived from an EMBL/GenBank/DDBJ whole genome shotgun (WGS) entry which is preliminary data.</text>
</comment>
<dbReference type="SUPFAM" id="SSF47323">
    <property type="entry name" value="Anticodon-binding domain of a subclass of class I aminoacyl-tRNA synthetases"/>
    <property type="match status" value="1"/>
</dbReference>
<keyword evidence="4 9" id="KW-0547">Nucleotide-binding</keyword>
<organism evidence="16 17">
    <name type="scientific">Candidatus Komeilibacteria bacterium RIFCSPHIGHO2_01_FULL_52_14</name>
    <dbReference type="NCBI Taxonomy" id="1798549"/>
    <lineage>
        <taxon>Bacteria</taxon>
        <taxon>Candidatus Komeiliibacteriota</taxon>
    </lineage>
</organism>
<accession>A0A1G2BKT6</accession>
<feature type="domain" description="Leucyl-tRNA synthetase editing" evidence="15">
    <location>
        <begin position="227"/>
        <end position="431"/>
    </location>
</feature>
<dbReference type="Gene3D" id="1.10.730.10">
    <property type="entry name" value="Isoleucyl-tRNA Synthetase, Domain 1"/>
    <property type="match status" value="2"/>
</dbReference>
<dbReference type="InterPro" id="IPR001412">
    <property type="entry name" value="aa-tRNA-synth_I_CS"/>
</dbReference>
<dbReference type="NCBIfam" id="TIGR00396">
    <property type="entry name" value="leuS_bact"/>
    <property type="match status" value="1"/>
</dbReference>
<dbReference type="FunFam" id="1.10.730.10:FF:000002">
    <property type="entry name" value="Leucine--tRNA ligase"/>
    <property type="match status" value="1"/>
</dbReference>
<keyword evidence="2 9" id="KW-0963">Cytoplasm</keyword>
<name>A0A1G2BKT6_9BACT</name>
<comment type="subcellular location">
    <subcellularLocation>
        <location evidence="9">Cytoplasm</location>
    </subcellularLocation>
</comment>
<dbReference type="InterPro" id="IPR014729">
    <property type="entry name" value="Rossmann-like_a/b/a_fold"/>
</dbReference>
<dbReference type="PRINTS" id="PR00985">
    <property type="entry name" value="TRNASYNTHLEU"/>
</dbReference>
<evidence type="ECO:0000256" key="5">
    <source>
        <dbReference type="ARBA" id="ARBA00022840"/>
    </source>
</evidence>
<dbReference type="GO" id="GO:0002161">
    <property type="term" value="F:aminoacyl-tRNA deacylase activity"/>
    <property type="evidence" value="ECO:0007669"/>
    <property type="project" value="InterPro"/>
</dbReference>
<gene>
    <name evidence="9" type="primary">leuS</name>
    <name evidence="16" type="ORF">A2677_01580</name>
</gene>
<dbReference type="EMBL" id="MHKK01000024">
    <property type="protein sequence ID" value="OGY89781.1"/>
    <property type="molecule type" value="Genomic_DNA"/>
</dbReference>
<feature type="domain" description="Aminoacyl-tRNA synthetase class Ia" evidence="12">
    <location>
        <begin position="442"/>
        <end position="639"/>
    </location>
</feature>
<dbReference type="CDD" id="cd07958">
    <property type="entry name" value="Anticodon_Ia_Leu_BEm"/>
    <property type="match status" value="1"/>
</dbReference>
<evidence type="ECO:0000256" key="6">
    <source>
        <dbReference type="ARBA" id="ARBA00022917"/>
    </source>
</evidence>
<feature type="domain" description="Methionyl/Valyl/Leucyl/Isoleucyl-tRNA synthetase anticodon-binding" evidence="13">
    <location>
        <begin position="678"/>
        <end position="785"/>
    </location>
</feature>
<evidence type="ECO:0000256" key="7">
    <source>
        <dbReference type="ARBA" id="ARBA00023146"/>
    </source>
</evidence>
<keyword evidence="7 9" id="KW-0030">Aminoacyl-tRNA synthetase</keyword>
<evidence type="ECO:0000256" key="4">
    <source>
        <dbReference type="ARBA" id="ARBA00022741"/>
    </source>
</evidence>
<evidence type="ECO:0000256" key="10">
    <source>
        <dbReference type="RuleBase" id="RU363035"/>
    </source>
</evidence>
<feature type="short sequence motif" description="'KMSKS' region" evidence="9">
    <location>
        <begin position="606"/>
        <end position="610"/>
    </location>
</feature>
<feature type="binding site" evidence="9">
    <location>
        <position position="609"/>
    </location>
    <ligand>
        <name>ATP</name>
        <dbReference type="ChEBI" id="CHEBI:30616"/>
    </ligand>
</feature>
<dbReference type="GO" id="GO:0006429">
    <property type="term" value="P:leucyl-tRNA aminoacylation"/>
    <property type="evidence" value="ECO:0007669"/>
    <property type="project" value="UniProtKB-UniRule"/>
</dbReference>
<evidence type="ECO:0000259" key="12">
    <source>
        <dbReference type="Pfam" id="PF00133"/>
    </source>
</evidence>
<comment type="similarity">
    <text evidence="1 9 10">Belongs to the class-I aminoacyl-tRNA synthetase family.</text>
</comment>
<keyword evidence="6 9" id="KW-0648">Protein biosynthesis</keyword>
<dbReference type="FunFam" id="3.40.50.620:FF:000056">
    <property type="entry name" value="Leucine--tRNA ligase"/>
    <property type="match status" value="1"/>
</dbReference>
<evidence type="ECO:0000313" key="17">
    <source>
        <dbReference type="Proteomes" id="UP000177817"/>
    </source>
</evidence>
<dbReference type="InterPro" id="IPR002300">
    <property type="entry name" value="aa-tRNA-synth_Ia"/>
</dbReference>
<keyword evidence="3 9" id="KW-0436">Ligase</keyword>
<dbReference type="InterPro" id="IPR015413">
    <property type="entry name" value="Methionyl/Leucyl_tRNA_Synth"/>
</dbReference>
<evidence type="ECO:0000256" key="3">
    <source>
        <dbReference type="ARBA" id="ARBA00022598"/>
    </source>
</evidence>
<dbReference type="Gene3D" id="3.10.20.590">
    <property type="match status" value="1"/>
</dbReference>
<dbReference type="InterPro" id="IPR025709">
    <property type="entry name" value="Leu_tRNA-synth_edit"/>
</dbReference>
<evidence type="ECO:0000259" key="13">
    <source>
        <dbReference type="Pfam" id="PF08264"/>
    </source>
</evidence>
<sequence>MPRDELHHRYDPKTVEAEVQENWRREGLYQAVDFDSRPKQYVLVEFPYPSGEGLHVGHCLSYVAQDSIARWKRMRGYNVLYPIGWDAFGLPTENFAIKNKVKPQDATKKNIANFKRQIQNLGISFDWSREVNTADPAYYRWTQWIFLQLFKHGLAEKKEVPINWCPKDKIGLAFEEVIDGKCERCGTQTERRTIRQWVLKITQYADRLIDDLEKVDFLPEIKQQQINWIGRSEGAEVEFKIKNPESRSENLESSIKVFTTRPDTLFGATYLVLSPEHGLIKKLESRIENLEELRNYIAKASSKTDRERQESKEKTGVGLKGVKAINPVNKEEIPVWIADYVLGSYGTGAIMAVPAHDVRDNEFAKKFHLPLIKVIEPASLEFIPNAQALEAQAVPVMHLEYDCWIGEGKLVNSGKFSGMSSEKARDAITKFAKGEKTVQYKLHDWIFSRQHYWGEPIPIVICEKCGYVPLDEKDLPLELPDVDYYEPTDTGESPLAKIDSWVSVNCPKCGNPAKRETDTMPNWAGSSWYFLRYADPKNDARIADQKKLTYWLPVDLYNGGAEHTTLHLLYSRFWHKFLYDIKVVPTSEPYQRRVQHGFILAPDGQKMSKSRGNVINPDDIMNKFGADTFRLYILFMGEYDQTKHWNDDGVAGAWRFMKRVWEFSHRVSVVVDATDDELAVLNRTIKLIDADLGRRSFNTIVSHLMIMLNDLQKKSTIGRNVLENMMRLLAPFAPHAADAIWRKVLGHNNSIHTEGWPEADAARSEDKHRIGVQINGRRRGEITVTDLMSAAEVEAVVVALPELQKYLNGKKPKKFIYVKSRIVSIIV</sequence>
<keyword evidence="5 9" id="KW-0067">ATP-binding</keyword>
<dbReference type="InterPro" id="IPR013155">
    <property type="entry name" value="M/V/L/I-tRNA-synth_anticd-bd"/>
</dbReference>
<evidence type="ECO:0000256" key="9">
    <source>
        <dbReference type="HAMAP-Rule" id="MF_00049"/>
    </source>
</evidence>
<dbReference type="HAMAP" id="MF_00049_B">
    <property type="entry name" value="Leu_tRNA_synth_B"/>
    <property type="match status" value="1"/>
</dbReference>
<comment type="catalytic activity">
    <reaction evidence="8 9">
        <text>tRNA(Leu) + L-leucine + ATP = L-leucyl-tRNA(Leu) + AMP + diphosphate</text>
        <dbReference type="Rhea" id="RHEA:11688"/>
        <dbReference type="Rhea" id="RHEA-COMP:9613"/>
        <dbReference type="Rhea" id="RHEA-COMP:9622"/>
        <dbReference type="ChEBI" id="CHEBI:30616"/>
        <dbReference type="ChEBI" id="CHEBI:33019"/>
        <dbReference type="ChEBI" id="CHEBI:57427"/>
        <dbReference type="ChEBI" id="CHEBI:78442"/>
        <dbReference type="ChEBI" id="CHEBI:78494"/>
        <dbReference type="ChEBI" id="CHEBI:456215"/>
        <dbReference type="EC" id="6.1.1.4"/>
    </reaction>
</comment>
<evidence type="ECO:0000256" key="11">
    <source>
        <dbReference type="SAM" id="Coils"/>
    </source>
</evidence>
<dbReference type="GO" id="GO:0005524">
    <property type="term" value="F:ATP binding"/>
    <property type="evidence" value="ECO:0007669"/>
    <property type="project" value="UniProtKB-UniRule"/>
</dbReference>
<dbReference type="InterPro" id="IPR009008">
    <property type="entry name" value="Val/Leu/Ile-tRNA-synth_edit"/>
</dbReference>
<evidence type="ECO:0000256" key="2">
    <source>
        <dbReference type="ARBA" id="ARBA00022490"/>
    </source>
</evidence>